<evidence type="ECO:0000313" key="3">
    <source>
        <dbReference type="EMBL" id="EID53177.1"/>
    </source>
</evidence>
<sequence>MFAVTSQPQTPPKANSVSAGPASDAKAFFTAALLTFACGMIALIGFVMAGVFGVILGIVGIVFGLVWWKEQHGGMLPRDLPGKSLVSLTVVSLVLFGLAALMA</sequence>
<keyword evidence="2" id="KW-0472">Membrane</keyword>
<accession>I0UZ74</accession>
<dbReference type="EMBL" id="JH636049">
    <property type="protein sequence ID" value="EID53177.1"/>
    <property type="molecule type" value="Genomic_DNA"/>
</dbReference>
<feature type="transmembrane region" description="Helical" evidence="2">
    <location>
        <begin position="40"/>
        <end position="68"/>
    </location>
</feature>
<dbReference type="RefSeq" id="WP_006237291.1">
    <property type="nucleotide sequence ID" value="NZ_JH636049.1"/>
</dbReference>
<organism evidence="3 4">
    <name type="scientific">Saccharomonospora xinjiangensis XJ-54</name>
    <dbReference type="NCBI Taxonomy" id="882086"/>
    <lineage>
        <taxon>Bacteria</taxon>
        <taxon>Bacillati</taxon>
        <taxon>Actinomycetota</taxon>
        <taxon>Actinomycetes</taxon>
        <taxon>Pseudonocardiales</taxon>
        <taxon>Pseudonocardiaceae</taxon>
        <taxon>Saccharomonospora</taxon>
    </lineage>
</organism>
<evidence type="ECO:0000256" key="1">
    <source>
        <dbReference type="SAM" id="MobiDB-lite"/>
    </source>
</evidence>
<evidence type="ECO:0000256" key="2">
    <source>
        <dbReference type="SAM" id="Phobius"/>
    </source>
</evidence>
<feature type="transmembrane region" description="Helical" evidence="2">
    <location>
        <begin position="80"/>
        <end position="102"/>
    </location>
</feature>
<protein>
    <recommendedName>
        <fullName evidence="5">DUF4190 domain-containing protein</fullName>
    </recommendedName>
</protein>
<dbReference type="HOGENOM" id="CLU_158660_0_0_11"/>
<proteinExistence type="predicted"/>
<name>I0UZ74_9PSEU</name>
<feature type="compositionally biased region" description="Polar residues" evidence="1">
    <location>
        <begin position="1"/>
        <end position="18"/>
    </location>
</feature>
<evidence type="ECO:0000313" key="4">
    <source>
        <dbReference type="Proteomes" id="UP000004691"/>
    </source>
</evidence>
<keyword evidence="4" id="KW-1185">Reference proteome</keyword>
<keyword evidence="2" id="KW-1133">Transmembrane helix</keyword>
<dbReference type="eggNOG" id="ENOG502ZQHJ">
    <property type="taxonomic scope" value="Bacteria"/>
</dbReference>
<reference evidence="3 4" key="1">
    <citation type="submission" date="2012-01" db="EMBL/GenBank/DDBJ databases">
        <title>Improved High-Quality Draft sequence of Saccharomonospora xinjiangensis XJ-54.</title>
        <authorList>
            <consortium name="US DOE Joint Genome Institute"/>
            <person name="Lucas S."/>
            <person name="Han J."/>
            <person name="Lapidus A."/>
            <person name="Cheng J.-F."/>
            <person name="Goodwin L."/>
            <person name="Pitluck S."/>
            <person name="Peters L."/>
            <person name="Mikhailova N."/>
            <person name="Teshima H."/>
            <person name="Detter J.C."/>
            <person name="Han C."/>
            <person name="Tapia R."/>
            <person name="Land M."/>
            <person name="Hauser L."/>
            <person name="Kyrpides N."/>
            <person name="Ivanova N."/>
            <person name="Pagani I."/>
            <person name="Brambilla E.-M."/>
            <person name="Klenk H.-P."/>
            <person name="Woyke T."/>
        </authorList>
    </citation>
    <scope>NUCLEOTIDE SEQUENCE [LARGE SCALE GENOMIC DNA]</scope>
    <source>
        <strain evidence="3 4">XJ-54</strain>
    </source>
</reference>
<dbReference type="Proteomes" id="UP000004691">
    <property type="component" value="Unassembled WGS sequence"/>
</dbReference>
<keyword evidence="2" id="KW-0812">Transmembrane</keyword>
<gene>
    <name evidence="3" type="ORF">SacxiDRAFT_0912</name>
</gene>
<feature type="region of interest" description="Disordered" evidence="1">
    <location>
        <begin position="1"/>
        <end position="21"/>
    </location>
</feature>
<dbReference type="AlphaFoldDB" id="I0UZ74"/>
<evidence type="ECO:0008006" key="5">
    <source>
        <dbReference type="Google" id="ProtNLM"/>
    </source>
</evidence>